<proteinExistence type="predicted"/>
<dbReference type="InterPro" id="IPR050707">
    <property type="entry name" value="HTH_MetabolicPath_Reg"/>
</dbReference>
<dbReference type="InterPro" id="IPR029016">
    <property type="entry name" value="GAF-like_dom_sf"/>
</dbReference>
<dbReference type="Pfam" id="PF09339">
    <property type="entry name" value="HTH_IclR"/>
    <property type="match status" value="1"/>
</dbReference>
<dbReference type="InterPro" id="IPR036388">
    <property type="entry name" value="WH-like_DNA-bd_sf"/>
</dbReference>
<dbReference type="EMBL" id="PDZR01000029">
    <property type="protein sequence ID" value="PNG24541.1"/>
    <property type="molecule type" value="Genomic_DNA"/>
</dbReference>
<protein>
    <submittedName>
        <fullName evidence="5">IclR family transcriptional regulator</fullName>
    </submittedName>
</protein>
<gene>
    <name evidence="5" type="ORF">CR492_17970</name>
</gene>
<dbReference type="SMART" id="SM00346">
    <property type="entry name" value="HTH_ICLR"/>
    <property type="match status" value="1"/>
</dbReference>
<dbReference type="PANTHER" id="PTHR30136">
    <property type="entry name" value="HELIX-TURN-HELIX TRANSCRIPTIONAL REGULATOR, ICLR FAMILY"/>
    <property type="match status" value="1"/>
</dbReference>
<dbReference type="OrthoDB" id="31778at2"/>
<evidence type="ECO:0000256" key="2">
    <source>
        <dbReference type="ARBA" id="ARBA00023125"/>
    </source>
</evidence>
<feature type="domain" description="IclR-ED" evidence="4">
    <location>
        <begin position="66"/>
        <end position="254"/>
    </location>
</feature>
<accession>A0A2J7TCP5</accession>
<comment type="caution">
    <text evidence="5">The sequence shown here is derived from an EMBL/GenBank/DDBJ whole genome shotgun (WGS) entry which is preliminary data.</text>
</comment>
<evidence type="ECO:0000259" key="4">
    <source>
        <dbReference type="PROSITE" id="PS51078"/>
    </source>
</evidence>
<keyword evidence="2" id="KW-0238">DNA-binding</keyword>
<evidence type="ECO:0000313" key="5">
    <source>
        <dbReference type="EMBL" id="PNG24541.1"/>
    </source>
</evidence>
<dbReference type="PROSITE" id="PS51078">
    <property type="entry name" value="ICLR_ED"/>
    <property type="match status" value="1"/>
</dbReference>
<dbReference type="SUPFAM" id="SSF55781">
    <property type="entry name" value="GAF domain-like"/>
    <property type="match status" value="1"/>
</dbReference>
<dbReference type="SUPFAM" id="SSF46785">
    <property type="entry name" value="Winged helix' DNA-binding domain"/>
    <property type="match status" value="1"/>
</dbReference>
<dbReference type="Pfam" id="PF01614">
    <property type="entry name" value="IclR_C"/>
    <property type="match status" value="1"/>
</dbReference>
<evidence type="ECO:0000313" key="6">
    <source>
        <dbReference type="Proteomes" id="UP000236286"/>
    </source>
</evidence>
<dbReference type="InterPro" id="IPR036390">
    <property type="entry name" value="WH_DNA-bd_sf"/>
</dbReference>
<dbReference type="Gene3D" id="1.10.10.10">
    <property type="entry name" value="Winged helix-like DNA-binding domain superfamily/Winged helix DNA-binding domain"/>
    <property type="match status" value="1"/>
</dbReference>
<dbReference type="InterPro" id="IPR005471">
    <property type="entry name" value="Tscrpt_reg_IclR_N"/>
</dbReference>
<dbReference type="GO" id="GO:0045892">
    <property type="term" value="P:negative regulation of DNA-templated transcription"/>
    <property type="evidence" value="ECO:0007669"/>
    <property type="project" value="TreeGrafter"/>
</dbReference>
<organism evidence="5 6">
    <name type="scientific">Methylocella silvestris</name>
    <dbReference type="NCBI Taxonomy" id="199596"/>
    <lineage>
        <taxon>Bacteria</taxon>
        <taxon>Pseudomonadati</taxon>
        <taxon>Pseudomonadota</taxon>
        <taxon>Alphaproteobacteria</taxon>
        <taxon>Hyphomicrobiales</taxon>
        <taxon>Beijerinckiaceae</taxon>
        <taxon>Methylocella</taxon>
    </lineage>
</organism>
<name>A0A2J7TCP5_METSI</name>
<keyword evidence="1" id="KW-0805">Transcription regulation</keyword>
<sequence length="255" mass="27584">MKKVATADRVLSILRLFTTERPEWTVDDVGAELRLSASTAYEYVGCLVGAGLLVAGRTGHYTVGPAAIELDRIARRVDPLTRNARAILRKLVEESGAGTIGLLCRLYRLQVMCVDEYSINPPAIQTSYERGRPMPLIRGSASKAILVNLPARTLRRFFDLEREAVAAMGLGRDWEAFKAETRRLRRSAPLISIGELDAGALGVSAPVFGENDLILGSIGLVLAAEAVREDPARVEILKMLVGSAGQAVTCALRSP</sequence>
<evidence type="ECO:0000256" key="1">
    <source>
        <dbReference type="ARBA" id="ARBA00023015"/>
    </source>
</evidence>
<dbReference type="InterPro" id="IPR014757">
    <property type="entry name" value="Tscrpt_reg_IclR_C"/>
</dbReference>
<dbReference type="AlphaFoldDB" id="A0A2J7TCP5"/>
<dbReference type="GO" id="GO:0003677">
    <property type="term" value="F:DNA binding"/>
    <property type="evidence" value="ECO:0007669"/>
    <property type="project" value="UniProtKB-KW"/>
</dbReference>
<dbReference type="GO" id="GO:0003700">
    <property type="term" value="F:DNA-binding transcription factor activity"/>
    <property type="evidence" value="ECO:0007669"/>
    <property type="project" value="TreeGrafter"/>
</dbReference>
<dbReference type="RefSeq" id="WP_102845112.1">
    <property type="nucleotide sequence ID" value="NZ_PDZR01000029.1"/>
</dbReference>
<dbReference type="Gene3D" id="3.30.450.40">
    <property type="match status" value="1"/>
</dbReference>
<keyword evidence="3" id="KW-0804">Transcription</keyword>
<evidence type="ECO:0000256" key="3">
    <source>
        <dbReference type="ARBA" id="ARBA00023163"/>
    </source>
</evidence>
<reference evidence="5 6" key="1">
    <citation type="submission" date="2017-10" db="EMBL/GenBank/DDBJ databases">
        <title>Genome announcement of Methylocella silvestris TVC from permafrost.</title>
        <authorList>
            <person name="Wang J."/>
            <person name="Geng K."/>
            <person name="Ul-Haque F."/>
            <person name="Crombie A.T."/>
            <person name="Street L.E."/>
            <person name="Wookey P.A."/>
            <person name="Murrell J.C."/>
            <person name="Pratscher J."/>
        </authorList>
    </citation>
    <scope>NUCLEOTIDE SEQUENCE [LARGE SCALE GENOMIC DNA]</scope>
    <source>
        <strain evidence="5 6">TVC</strain>
    </source>
</reference>
<dbReference type="Proteomes" id="UP000236286">
    <property type="component" value="Unassembled WGS sequence"/>
</dbReference>
<dbReference type="PANTHER" id="PTHR30136:SF24">
    <property type="entry name" value="HTH-TYPE TRANSCRIPTIONAL REPRESSOR ALLR"/>
    <property type="match status" value="1"/>
</dbReference>